<evidence type="ECO:0000313" key="9">
    <source>
        <dbReference type="Proteomes" id="UP000284177"/>
    </source>
</evidence>
<dbReference type="GO" id="GO:0008934">
    <property type="term" value="F:inositol monophosphate 1-phosphatase activity"/>
    <property type="evidence" value="ECO:0007669"/>
    <property type="project" value="InterPro"/>
</dbReference>
<feature type="binding site" evidence="6">
    <location>
        <position position="86"/>
    </location>
    <ligand>
        <name>Mg(2+)</name>
        <dbReference type="ChEBI" id="CHEBI:18420"/>
        <label>1</label>
        <note>catalytic</note>
    </ligand>
</feature>
<dbReference type="CDD" id="cd01639">
    <property type="entry name" value="IMPase"/>
    <property type="match status" value="1"/>
</dbReference>
<dbReference type="FunFam" id="3.30.540.10:FF:000003">
    <property type="entry name" value="Inositol-1-monophosphatase"/>
    <property type="match status" value="1"/>
</dbReference>
<keyword evidence="9" id="KW-1185">Reference proteome</keyword>
<dbReference type="SUPFAM" id="SSF56655">
    <property type="entry name" value="Carbohydrate phosphatase"/>
    <property type="match status" value="1"/>
</dbReference>
<dbReference type="GO" id="GO:0046872">
    <property type="term" value="F:metal ion binding"/>
    <property type="evidence" value="ECO:0007669"/>
    <property type="project" value="UniProtKB-KW"/>
</dbReference>
<sequence>MKDLKEVLNNVKSWAKEVGKIQLEYLEKEDLKINTKSSKVDLVTEVDELSEKYILDKIKKHYPDHKILSEESGEIDLDSDYLWIIDPLDGTTNYAQGLPIFAISIALQHKGETLLGVVYLPKLDEMFEALKDEGAYLNGKRINVSNKSNLQDCVLATGFPYDKRTHKDNNANYFAHFVPKVRGLRRMGAAAYDLANVAAGRLDGFWEINLSPWDVAAGVLIIKEAKGKVIYLDDKRGISLVAGNKIVCKKVLNEIEMVNKRKM</sequence>
<keyword evidence="3 6" id="KW-0479">Metal-binding</keyword>
<name>A0A419T7B7_9FIRM</name>
<dbReference type="InterPro" id="IPR022337">
    <property type="entry name" value="Inositol_monophosphatase_SuhB"/>
</dbReference>
<organism evidence="8 9">
    <name type="scientific">Thermohalobacter berrensis</name>
    <dbReference type="NCBI Taxonomy" id="99594"/>
    <lineage>
        <taxon>Bacteria</taxon>
        <taxon>Bacillati</taxon>
        <taxon>Bacillota</taxon>
        <taxon>Tissierellia</taxon>
        <taxon>Tissierellales</taxon>
        <taxon>Thermohalobacteraceae</taxon>
        <taxon>Thermohalobacter</taxon>
    </lineage>
</organism>
<proteinExistence type="inferred from homology"/>
<gene>
    <name evidence="8" type="ORF">BET03_09390</name>
</gene>
<evidence type="ECO:0000256" key="6">
    <source>
        <dbReference type="PIRSR" id="PIRSR600760-2"/>
    </source>
</evidence>
<feature type="binding site" evidence="6">
    <location>
        <position position="88"/>
    </location>
    <ligand>
        <name>Mg(2+)</name>
        <dbReference type="ChEBI" id="CHEBI:18420"/>
        <label>1</label>
        <note>catalytic</note>
    </ligand>
</feature>
<dbReference type="InterPro" id="IPR033942">
    <property type="entry name" value="IMPase"/>
</dbReference>
<dbReference type="EC" id="3.1.3.25" evidence="7"/>
<dbReference type="PANTHER" id="PTHR20854">
    <property type="entry name" value="INOSITOL MONOPHOSPHATASE"/>
    <property type="match status" value="1"/>
</dbReference>
<dbReference type="EMBL" id="MCIB01000006">
    <property type="protein sequence ID" value="RKD33454.1"/>
    <property type="molecule type" value="Genomic_DNA"/>
</dbReference>
<comment type="cofactor">
    <cofactor evidence="2 6 7">
        <name>Mg(2+)</name>
        <dbReference type="ChEBI" id="CHEBI:18420"/>
    </cofactor>
</comment>
<evidence type="ECO:0000256" key="7">
    <source>
        <dbReference type="RuleBase" id="RU364068"/>
    </source>
</evidence>
<comment type="caution">
    <text evidence="8">The sequence shown here is derived from an EMBL/GenBank/DDBJ whole genome shotgun (WGS) entry which is preliminary data.</text>
</comment>
<dbReference type="Gene3D" id="3.30.540.10">
    <property type="entry name" value="Fructose-1,6-Bisphosphatase, subunit A, domain 1"/>
    <property type="match status" value="1"/>
</dbReference>
<keyword evidence="4 7" id="KW-0378">Hydrolase</keyword>
<dbReference type="Proteomes" id="UP000284177">
    <property type="component" value="Unassembled WGS sequence"/>
</dbReference>
<evidence type="ECO:0000256" key="1">
    <source>
        <dbReference type="ARBA" id="ARBA00001033"/>
    </source>
</evidence>
<feature type="binding site" evidence="6">
    <location>
        <position position="70"/>
    </location>
    <ligand>
        <name>Mg(2+)</name>
        <dbReference type="ChEBI" id="CHEBI:18420"/>
        <label>1</label>
        <note>catalytic</note>
    </ligand>
</feature>
<evidence type="ECO:0000256" key="4">
    <source>
        <dbReference type="ARBA" id="ARBA00022801"/>
    </source>
</evidence>
<accession>A0A419T7B7</accession>
<evidence type="ECO:0000256" key="3">
    <source>
        <dbReference type="ARBA" id="ARBA00022723"/>
    </source>
</evidence>
<dbReference type="Pfam" id="PF00459">
    <property type="entry name" value="Inositol_P"/>
    <property type="match status" value="1"/>
</dbReference>
<evidence type="ECO:0000313" key="8">
    <source>
        <dbReference type="EMBL" id="RKD33454.1"/>
    </source>
</evidence>
<comment type="catalytic activity">
    <reaction evidence="1 7">
        <text>a myo-inositol phosphate + H2O = myo-inositol + phosphate</text>
        <dbReference type="Rhea" id="RHEA:24056"/>
        <dbReference type="ChEBI" id="CHEBI:15377"/>
        <dbReference type="ChEBI" id="CHEBI:17268"/>
        <dbReference type="ChEBI" id="CHEBI:43474"/>
        <dbReference type="ChEBI" id="CHEBI:84139"/>
        <dbReference type="EC" id="3.1.3.25"/>
    </reaction>
</comment>
<reference evidence="8 9" key="1">
    <citation type="submission" date="2016-08" db="EMBL/GenBank/DDBJ databases">
        <title>Novel Firmicutes and Novel Genomes.</title>
        <authorList>
            <person name="Poppleton D.I."/>
            <person name="Gribaldo S."/>
        </authorList>
    </citation>
    <scope>NUCLEOTIDE SEQUENCE [LARGE SCALE GENOMIC DNA]</scope>
    <source>
        <strain evidence="8 9">CTT3</strain>
    </source>
</reference>
<feature type="binding site" evidence="6">
    <location>
        <position position="214"/>
    </location>
    <ligand>
        <name>Mg(2+)</name>
        <dbReference type="ChEBI" id="CHEBI:18420"/>
        <label>1</label>
        <note>catalytic</note>
    </ligand>
</feature>
<dbReference type="GO" id="GO:0007165">
    <property type="term" value="P:signal transduction"/>
    <property type="evidence" value="ECO:0007669"/>
    <property type="project" value="TreeGrafter"/>
</dbReference>
<comment type="similarity">
    <text evidence="7">Belongs to the inositol monophosphatase superfamily.</text>
</comment>
<dbReference type="Gene3D" id="3.40.190.80">
    <property type="match status" value="1"/>
</dbReference>
<feature type="binding site" evidence="6">
    <location>
        <position position="89"/>
    </location>
    <ligand>
        <name>Mg(2+)</name>
        <dbReference type="ChEBI" id="CHEBI:18420"/>
        <label>1</label>
        <note>catalytic</note>
    </ligand>
</feature>
<keyword evidence="5 6" id="KW-0460">Magnesium</keyword>
<evidence type="ECO:0000256" key="5">
    <source>
        <dbReference type="ARBA" id="ARBA00022842"/>
    </source>
</evidence>
<dbReference type="RefSeq" id="WP_120167823.1">
    <property type="nucleotide sequence ID" value="NZ_MCIB01000006.1"/>
</dbReference>
<dbReference type="GO" id="GO:0006020">
    <property type="term" value="P:inositol metabolic process"/>
    <property type="evidence" value="ECO:0007669"/>
    <property type="project" value="TreeGrafter"/>
</dbReference>
<dbReference type="PRINTS" id="PR00377">
    <property type="entry name" value="IMPHPHTASES"/>
</dbReference>
<dbReference type="PANTHER" id="PTHR20854:SF4">
    <property type="entry name" value="INOSITOL-1-MONOPHOSPHATASE-RELATED"/>
    <property type="match status" value="1"/>
</dbReference>
<evidence type="ECO:0000256" key="2">
    <source>
        <dbReference type="ARBA" id="ARBA00001946"/>
    </source>
</evidence>
<dbReference type="AlphaFoldDB" id="A0A419T7B7"/>
<dbReference type="PRINTS" id="PR01959">
    <property type="entry name" value="SBIMPHPHTASE"/>
</dbReference>
<dbReference type="OrthoDB" id="9772456at2"/>
<protein>
    <recommendedName>
        <fullName evidence="7">Inositol-1-monophosphatase</fullName>
        <ecNumber evidence="7">3.1.3.25</ecNumber>
    </recommendedName>
</protein>
<dbReference type="InterPro" id="IPR000760">
    <property type="entry name" value="Inositol_monophosphatase-like"/>
</dbReference>